<evidence type="ECO:0000313" key="1">
    <source>
        <dbReference type="EMBL" id="ATJ82010.1"/>
    </source>
</evidence>
<dbReference type="KEGG" id="hbe:BEI_1023"/>
<name>A0A291P547_9GAMM</name>
<protein>
    <submittedName>
        <fullName evidence="1">Uncharacterized protein</fullName>
    </submittedName>
</protein>
<dbReference type="EMBL" id="CP021435">
    <property type="protein sequence ID" value="ATJ82010.1"/>
    <property type="molecule type" value="Genomic_DNA"/>
</dbReference>
<evidence type="ECO:0000313" key="2">
    <source>
        <dbReference type="Proteomes" id="UP000219993"/>
    </source>
</evidence>
<dbReference type="Proteomes" id="UP000219993">
    <property type="component" value="Chromosome"/>
</dbReference>
<sequence>MDEITMMPDPSGRWLMMCSCGATEIRADSGPAWRDFDLHQEGPNLYRVTCKACGKVTAHHMREGSRGTAATATA</sequence>
<dbReference type="AlphaFoldDB" id="A0A291P547"/>
<keyword evidence="2" id="KW-1185">Reference proteome</keyword>
<reference evidence="1 2" key="1">
    <citation type="journal article" date="2017" name="Sci. Rep.">
        <title>Revealing the Saline Adaptation Strategies of the Halophilic Bacterium Halomonas beimenensis through High-throughput Omics and Transposon Mutagenesis Approaches.</title>
        <authorList>
            <person name="Chen Y.H."/>
            <person name="Lin S.S."/>
            <person name="Shyu Y.T."/>
        </authorList>
    </citation>
    <scope>NUCLEOTIDE SEQUENCE [LARGE SCALE GENOMIC DNA]</scope>
    <source>
        <strain evidence="1 2">NTU-111</strain>
    </source>
</reference>
<proteinExistence type="predicted"/>
<gene>
    <name evidence="1" type="ORF">BEI_1023</name>
</gene>
<organism evidence="1 2">
    <name type="scientific">Halomonas beimenensis</name>
    <dbReference type="NCBI Taxonomy" id="475662"/>
    <lineage>
        <taxon>Bacteria</taxon>
        <taxon>Pseudomonadati</taxon>
        <taxon>Pseudomonadota</taxon>
        <taxon>Gammaproteobacteria</taxon>
        <taxon>Oceanospirillales</taxon>
        <taxon>Halomonadaceae</taxon>
        <taxon>Halomonas</taxon>
    </lineage>
</organism>
<accession>A0A291P547</accession>